<dbReference type="InParanoid" id="A0A165DJ50"/>
<evidence type="ECO:0000313" key="2">
    <source>
        <dbReference type="EMBL" id="KZT52917.1"/>
    </source>
</evidence>
<keyword evidence="3" id="KW-1185">Reference proteome</keyword>
<feature type="compositionally biased region" description="Basic and acidic residues" evidence="1">
    <location>
        <begin position="1"/>
        <end position="18"/>
    </location>
</feature>
<dbReference type="OrthoDB" id="5988651at2759"/>
<evidence type="ECO:0000313" key="3">
    <source>
        <dbReference type="Proteomes" id="UP000076842"/>
    </source>
</evidence>
<protein>
    <submittedName>
        <fullName evidence="2">Uncharacterized protein</fullName>
    </submittedName>
</protein>
<dbReference type="Proteomes" id="UP000076842">
    <property type="component" value="Unassembled WGS sequence"/>
</dbReference>
<dbReference type="EMBL" id="KV424051">
    <property type="protein sequence ID" value="KZT52917.1"/>
    <property type="molecule type" value="Genomic_DNA"/>
</dbReference>
<feature type="region of interest" description="Disordered" evidence="1">
    <location>
        <begin position="1"/>
        <end position="37"/>
    </location>
</feature>
<feature type="compositionally biased region" description="Basic and acidic residues" evidence="1">
    <location>
        <begin position="25"/>
        <end position="34"/>
    </location>
</feature>
<feature type="compositionally biased region" description="Polar residues" evidence="1">
    <location>
        <begin position="150"/>
        <end position="167"/>
    </location>
</feature>
<accession>A0A165DJ50</accession>
<organism evidence="2 3">
    <name type="scientific">Calocera cornea HHB12733</name>
    <dbReference type="NCBI Taxonomy" id="1353952"/>
    <lineage>
        <taxon>Eukaryota</taxon>
        <taxon>Fungi</taxon>
        <taxon>Dikarya</taxon>
        <taxon>Basidiomycota</taxon>
        <taxon>Agaricomycotina</taxon>
        <taxon>Dacrymycetes</taxon>
        <taxon>Dacrymycetales</taxon>
        <taxon>Dacrymycetaceae</taxon>
        <taxon>Calocera</taxon>
    </lineage>
</organism>
<reference evidence="2 3" key="1">
    <citation type="journal article" date="2016" name="Mol. Biol. Evol.">
        <title>Comparative Genomics of Early-Diverging Mushroom-Forming Fungi Provides Insights into the Origins of Lignocellulose Decay Capabilities.</title>
        <authorList>
            <person name="Nagy L.G."/>
            <person name="Riley R."/>
            <person name="Tritt A."/>
            <person name="Adam C."/>
            <person name="Daum C."/>
            <person name="Floudas D."/>
            <person name="Sun H."/>
            <person name="Yadav J.S."/>
            <person name="Pangilinan J."/>
            <person name="Larsson K.H."/>
            <person name="Matsuura K."/>
            <person name="Barry K."/>
            <person name="Labutti K."/>
            <person name="Kuo R."/>
            <person name="Ohm R.A."/>
            <person name="Bhattacharya S.S."/>
            <person name="Shirouzu T."/>
            <person name="Yoshinaga Y."/>
            <person name="Martin F.M."/>
            <person name="Grigoriev I.V."/>
            <person name="Hibbett D.S."/>
        </authorList>
    </citation>
    <scope>NUCLEOTIDE SEQUENCE [LARGE SCALE GENOMIC DNA]</scope>
    <source>
        <strain evidence="2 3">HHB12733</strain>
    </source>
</reference>
<sequence>MVGSRRLKDLKRTHDRSTQKHNKTDRRPDSDPINEHTGPCQNLKRHICSACGLSVGPCTLSPTFTWKPPDSPLNDLCPSKIRDAQSNDQGRLPAHSIFPGCTFLFDSFWISSIRQAKAGRDMSSSGFAARAQSAGHRNHNAAAAAAAATPKQSGSTPKATQATGKKK</sequence>
<dbReference type="AlphaFoldDB" id="A0A165DJ50"/>
<evidence type="ECO:0000256" key="1">
    <source>
        <dbReference type="SAM" id="MobiDB-lite"/>
    </source>
</evidence>
<name>A0A165DJ50_9BASI</name>
<gene>
    <name evidence="2" type="ORF">CALCODRAFT_68006</name>
</gene>
<proteinExistence type="predicted"/>
<feature type="region of interest" description="Disordered" evidence="1">
    <location>
        <begin position="127"/>
        <end position="167"/>
    </location>
</feature>